<evidence type="ECO:0000313" key="2">
    <source>
        <dbReference type="EMBL" id="PNR58036.1"/>
    </source>
</evidence>
<dbReference type="EnsemblPlants" id="Pp3c3_27160V3.3">
    <property type="protein sequence ID" value="Pp3c3_27160V3.3"/>
    <property type="gene ID" value="Pp3c3_27160"/>
</dbReference>
<feature type="region of interest" description="Disordered" evidence="1">
    <location>
        <begin position="140"/>
        <end position="188"/>
    </location>
</feature>
<organism evidence="2">
    <name type="scientific">Physcomitrium patens</name>
    <name type="common">Spreading-leaved earth moss</name>
    <name type="synonym">Physcomitrella patens</name>
    <dbReference type="NCBI Taxonomy" id="3218"/>
    <lineage>
        <taxon>Eukaryota</taxon>
        <taxon>Viridiplantae</taxon>
        <taxon>Streptophyta</taxon>
        <taxon>Embryophyta</taxon>
        <taxon>Bryophyta</taxon>
        <taxon>Bryophytina</taxon>
        <taxon>Bryopsida</taxon>
        <taxon>Funariidae</taxon>
        <taxon>Funariales</taxon>
        <taxon>Funariaceae</taxon>
        <taxon>Physcomitrium</taxon>
    </lineage>
</organism>
<dbReference type="GeneID" id="112279600"/>
<dbReference type="EnsemblPlants" id="Pp3c3_27160V3.1">
    <property type="protein sequence ID" value="Pp3c3_27160V3.1"/>
    <property type="gene ID" value="Pp3c3_27160"/>
</dbReference>
<gene>
    <name evidence="3" type="primary">LOC112279600</name>
    <name evidence="2" type="ORF">PHYPA_005031</name>
</gene>
<dbReference type="OrthoDB" id="10638157at2759"/>
<feature type="region of interest" description="Disordered" evidence="1">
    <location>
        <begin position="37"/>
        <end position="58"/>
    </location>
</feature>
<dbReference type="Gramene" id="Pp3c3_27160V3.2">
    <property type="protein sequence ID" value="Pp3c3_27160V3.2"/>
    <property type="gene ID" value="Pp3c3_27160"/>
</dbReference>
<dbReference type="RefSeq" id="XP_024369978.1">
    <property type="nucleotide sequence ID" value="XM_024514210.2"/>
</dbReference>
<reference evidence="2 4" key="1">
    <citation type="journal article" date="2008" name="Science">
        <title>The Physcomitrella genome reveals evolutionary insights into the conquest of land by plants.</title>
        <authorList>
            <person name="Rensing S."/>
            <person name="Lang D."/>
            <person name="Zimmer A."/>
            <person name="Terry A."/>
            <person name="Salamov A."/>
            <person name="Shapiro H."/>
            <person name="Nishiyama T."/>
            <person name="Perroud P.-F."/>
            <person name="Lindquist E."/>
            <person name="Kamisugi Y."/>
            <person name="Tanahashi T."/>
            <person name="Sakakibara K."/>
            <person name="Fujita T."/>
            <person name="Oishi K."/>
            <person name="Shin-I T."/>
            <person name="Kuroki Y."/>
            <person name="Toyoda A."/>
            <person name="Suzuki Y."/>
            <person name="Hashimoto A."/>
            <person name="Yamaguchi K."/>
            <person name="Sugano A."/>
            <person name="Kohara Y."/>
            <person name="Fujiyama A."/>
            <person name="Anterola A."/>
            <person name="Aoki S."/>
            <person name="Ashton N."/>
            <person name="Barbazuk W.B."/>
            <person name="Barker E."/>
            <person name="Bennetzen J."/>
            <person name="Bezanilla M."/>
            <person name="Blankenship R."/>
            <person name="Cho S.H."/>
            <person name="Dutcher S."/>
            <person name="Estelle M."/>
            <person name="Fawcett J.A."/>
            <person name="Gundlach H."/>
            <person name="Hanada K."/>
            <person name="Heyl A."/>
            <person name="Hicks K.A."/>
            <person name="Hugh J."/>
            <person name="Lohr M."/>
            <person name="Mayer K."/>
            <person name="Melkozernov A."/>
            <person name="Murata T."/>
            <person name="Nelson D."/>
            <person name="Pils B."/>
            <person name="Prigge M."/>
            <person name="Reiss B."/>
            <person name="Renner T."/>
            <person name="Rombauts S."/>
            <person name="Rushton P."/>
            <person name="Sanderfoot A."/>
            <person name="Schween G."/>
            <person name="Shiu S.-H."/>
            <person name="Stueber K."/>
            <person name="Theodoulou F.L."/>
            <person name="Tu H."/>
            <person name="Van de Peer Y."/>
            <person name="Verrier P.J."/>
            <person name="Waters E."/>
            <person name="Wood A."/>
            <person name="Yang L."/>
            <person name="Cove D."/>
            <person name="Cuming A."/>
            <person name="Hasebe M."/>
            <person name="Lucas S."/>
            <person name="Mishler D.B."/>
            <person name="Reski R."/>
            <person name="Grigoriev I."/>
            <person name="Quatrano R.S."/>
            <person name="Boore J.L."/>
        </authorList>
    </citation>
    <scope>NUCLEOTIDE SEQUENCE [LARGE SCALE GENOMIC DNA]</scope>
    <source>
        <strain evidence="3 4">cv. Gransden 2004</strain>
    </source>
</reference>
<dbReference type="KEGG" id="ppp:112279600"/>
<reference evidence="2 4" key="2">
    <citation type="journal article" date="2018" name="Plant J.">
        <title>The Physcomitrella patens chromosome-scale assembly reveals moss genome structure and evolution.</title>
        <authorList>
            <person name="Lang D."/>
            <person name="Ullrich K.K."/>
            <person name="Murat F."/>
            <person name="Fuchs J."/>
            <person name="Jenkins J."/>
            <person name="Haas F.B."/>
            <person name="Piednoel M."/>
            <person name="Gundlach H."/>
            <person name="Van Bel M."/>
            <person name="Meyberg R."/>
            <person name="Vives C."/>
            <person name="Morata J."/>
            <person name="Symeonidi A."/>
            <person name="Hiss M."/>
            <person name="Muchero W."/>
            <person name="Kamisugi Y."/>
            <person name="Saleh O."/>
            <person name="Blanc G."/>
            <person name="Decker E.L."/>
            <person name="van Gessel N."/>
            <person name="Grimwood J."/>
            <person name="Hayes R.D."/>
            <person name="Graham S.W."/>
            <person name="Gunter L.E."/>
            <person name="McDaniel S.F."/>
            <person name="Hoernstein S.N.W."/>
            <person name="Larsson A."/>
            <person name="Li F.W."/>
            <person name="Perroud P.F."/>
            <person name="Phillips J."/>
            <person name="Ranjan P."/>
            <person name="Rokshar D.S."/>
            <person name="Rothfels C.J."/>
            <person name="Schneider L."/>
            <person name="Shu S."/>
            <person name="Stevenson D.W."/>
            <person name="Thummler F."/>
            <person name="Tillich M."/>
            <person name="Villarreal Aguilar J.C."/>
            <person name="Widiez T."/>
            <person name="Wong G.K."/>
            <person name="Wymore A."/>
            <person name="Zhang Y."/>
            <person name="Zimmer A.D."/>
            <person name="Quatrano R.S."/>
            <person name="Mayer K.F.X."/>
            <person name="Goodstein D."/>
            <person name="Casacuberta J.M."/>
            <person name="Vandepoele K."/>
            <person name="Reski R."/>
            <person name="Cuming A.C."/>
            <person name="Tuskan G.A."/>
            <person name="Maumus F."/>
            <person name="Salse J."/>
            <person name="Schmutz J."/>
            <person name="Rensing S.A."/>
        </authorList>
    </citation>
    <scope>NUCLEOTIDE SEQUENCE [LARGE SCALE GENOMIC DNA]</scope>
    <source>
        <strain evidence="3 4">cv. Gransden 2004</strain>
    </source>
</reference>
<dbReference type="AlphaFoldDB" id="A0A2K1KWA6"/>
<dbReference type="Gramene" id="Pp3c3_27160V3.1">
    <property type="protein sequence ID" value="Pp3c3_27160V3.1"/>
    <property type="gene ID" value="Pp3c3_27160"/>
</dbReference>
<reference evidence="3" key="3">
    <citation type="submission" date="2020-12" db="UniProtKB">
        <authorList>
            <consortium name="EnsemblPlants"/>
        </authorList>
    </citation>
    <scope>IDENTIFICATION</scope>
</reference>
<keyword evidence="4" id="KW-1185">Reference proteome</keyword>
<accession>A0A2K1KWA6</accession>
<dbReference type="RefSeq" id="XP_024369977.1">
    <property type="nucleotide sequence ID" value="XM_024514209.2"/>
</dbReference>
<feature type="region of interest" description="Disordered" evidence="1">
    <location>
        <begin position="363"/>
        <end position="397"/>
    </location>
</feature>
<dbReference type="PaxDb" id="3218-PP1S376_16V6.1"/>
<dbReference type="Proteomes" id="UP000006727">
    <property type="component" value="Chromosome 3"/>
</dbReference>
<dbReference type="EMBL" id="ABEU02000003">
    <property type="protein sequence ID" value="PNR58036.1"/>
    <property type="molecule type" value="Genomic_DNA"/>
</dbReference>
<evidence type="ECO:0000313" key="4">
    <source>
        <dbReference type="Proteomes" id="UP000006727"/>
    </source>
</evidence>
<dbReference type="EnsemblPlants" id="Pp3c3_27160V3.2">
    <property type="protein sequence ID" value="Pp3c3_27160V3.2"/>
    <property type="gene ID" value="Pp3c3_27160"/>
</dbReference>
<feature type="region of interest" description="Disordered" evidence="1">
    <location>
        <begin position="247"/>
        <end position="277"/>
    </location>
</feature>
<evidence type="ECO:0000256" key="1">
    <source>
        <dbReference type="SAM" id="MobiDB-lite"/>
    </source>
</evidence>
<sequence>MKLFGWGKNQDPPPLQTSAKEFQKPGKVPFWFLSSDATRRTHSPETADQCQSERGGWFESSLRQKTDVGLRRTSKDFSGHHVEDSGLGDQYLSRGANDLSSEWENRLQETIQFVFSHEQEGLLAIGTFALDQLAGVRNSLDGRPRKPSQSNLRRNSVPNVPLVDREVRSSEDEAESCQSASRDPLPACASSTTITRKDLPVFGDHDASFGVVSVGHAARNYLQLFSSVGRDIPAVLLQAAIDPRKEVETQLESRPGKQLHVGTSPTDDHSDEETFSQRRCGVVLSRWRTSKSDIKSKRKKPPEKQLDNVDRELHMRADGKNRASRGIKRLWRSGCSLCVTAKVAPVKKQNFLTAEREFRKQGPPCIANVDSGATSTSSTPNSSPLPHCPQKEPNQAADLTGELSRRRGASLGKGWACNHNGKWIRTDSEFVVLEM</sequence>
<protein>
    <submittedName>
        <fullName evidence="2 3">Uncharacterized protein</fullName>
    </submittedName>
</protein>
<proteinExistence type="predicted"/>
<dbReference type="RefSeq" id="XP_024369979.1">
    <property type="nucleotide sequence ID" value="XM_024514211.2"/>
</dbReference>
<dbReference type="Gramene" id="Pp3c3_27160V3.3">
    <property type="protein sequence ID" value="Pp3c3_27160V3.3"/>
    <property type="gene ID" value="Pp3c3_27160"/>
</dbReference>
<name>A0A2K1KWA6_PHYPA</name>
<evidence type="ECO:0000313" key="3">
    <source>
        <dbReference type="EnsemblPlants" id="Pp3c3_27160V3.1"/>
    </source>
</evidence>
<feature type="region of interest" description="Disordered" evidence="1">
    <location>
        <begin position="1"/>
        <end position="20"/>
    </location>
</feature>
<feature type="compositionally biased region" description="Low complexity" evidence="1">
    <location>
        <begin position="374"/>
        <end position="385"/>
    </location>
</feature>
<feature type="compositionally biased region" description="Polar residues" evidence="1">
    <location>
        <begin position="147"/>
        <end position="158"/>
    </location>
</feature>